<dbReference type="InterPro" id="IPR020350">
    <property type="entry name" value="Chemokine-like_TAFA"/>
</dbReference>
<proteinExistence type="inferred from homology"/>
<evidence type="ECO:0000256" key="2">
    <source>
        <dbReference type="ARBA" id="ARBA00022729"/>
    </source>
</evidence>
<dbReference type="InterPro" id="IPR040329">
    <property type="entry name" value="TAFA-5"/>
</dbReference>
<evidence type="ECO:0000313" key="4">
    <source>
        <dbReference type="EMBL" id="KAF3860090.1"/>
    </source>
</evidence>
<name>A0A7J5ZEP9_DISMA</name>
<evidence type="ECO:0000256" key="1">
    <source>
        <dbReference type="ARBA" id="ARBA00006101"/>
    </source>
</evidence>
<gene>
    <name evidence="4" type="ORF">F7725_000345</name>
</gene>
<comment type="similarity">
    <text evidence="1">Belongs to the TAFA family.</text>
</comment>
<protein>
    <submittedName>
        <fullName evidence="4">Uncharacterized protein</fullName>
    </submittedName>
</protein>
<feature type="chain" id="PRO_5029746753" evidence="3">
    <location>
        <begin position="36"/>
        <end position="307"/>
    </location>
</feature>
<dbReference type="Proteomes" id="UP000518266">
    <property type="component" value="Unassembled WGS sequence"/>
</dbReference>
<dbReference type="OrthoDB" id="8957936at2759"/>
<dbReference type="EMBL" id="JAAKFY010000002">
    <property type="protein sequence ID" value="KAF3860090.1"/>
    <property type="molecule type" value="Genomic_DNA"/>
</dbReference>
<organism evidence="4 5">
    <name type="scientific">Dissostichus mawsoni</name>
    <name type="common">Antarctic cod</name>
    <dbReference type="NCBI Taxonomy" id="36200"/>
    <lineage>
        <taxon>Eukaryota</taxon>
        <taxon>Metazoa</taxon>
        <taxon>Chordata</taxon>
        <taxon>Craniata</taxon>
        <taxon>Vertebrata</taxon>
        <taxon>Euteleostomi</taxon>
        <taxon>Actinopterygii</taxon>
        <taxon>Neopterygii</taxon>
        <taxon>Teleostei</taxon>
        <taxon>Neoteleostei</taxon>
        <taxon>Acanthomorphata</taxon>
        <taxon>Eupercaria</taxon>
        <taxon>Perciformes</taxon>
        <taxon>Notothenioidei</taxon>
        <taxon>Nototheniidae</taxon>
        <taxon>Dissostichus</taxon>
    </lineage>
</organism>
<dbReference type="PANTHER" id="PTHR31878">
    <property type="entry name" value="CHEMOKINE-LIKE PROTEIN TAFA-5-RELATED"/>
    <property type="match status" value="1"/>
</dbReference>
<keyword evidence="5" id="KW-1185">Reference proteome</keyword>
<comment type="caution">
    <text evidence="4">The sequence shown here is derived from an EMBL/GenBank/DDBJ whole genome shotgun (WGS) entry which is preliminary data.</text>
</comment>
<evidence type="ECO:0000313" key="5">
    <source>
        <dbReference type="Proteomes" id="UP000518266"/>
    </source>
</evidence>
<dbReference type="Pfam" id="PF12020">
    <property type="entry name" value="TAFA"/>
    <property type="match status" value="2"/>
</dbReference>
<dbReference type="AlphaFoldDB" id="A0A7J5ZEP9"/>
<dbReference type="PANTHER" id="PTHR31878:SF1">
    <property type="entry name" value="PROTEIN FAM19A5"/>
    <property type="match status" value="1"/>
</dbReference>
<keyword evidence="2 3" id="KW-0732">Signal</keyword>
<reference evidence="4 5" key="1">
    <citation type="submission" date="2020-03" db="EMBL/GenBank/DDBJ databases">
        <title>Dissostichus mawsoni Genome sequencing and assembly.</title>
        <authorList>
            <person name="Park H."/>
        </authorList>
    </citation>
    <scope>NUCLEOTIDE SEQUENCE [LARGE SCALE GENOMIC DNA]</scope>
    <source>
        <strain evidence="4">DM0001</strain>
        <tissue evidence="4">Muscle</tissue>
    </source>
</reference>
<accession>A0A7J5ZEP9</accession>
<sequence length="307" mass="33782">MQSGAKTLSAGGGASLCCLLLLWLIYSHLLREAQTVLHRCNRNVSEATSIISTVQDRNHSMSDRIQSPDGSVAPSFTWQARHMHISSCEIETRPRVSEPASDGKPLSHELTPAYCMEPIHLFSVETWQRAMISDGTSEHPPSIQGPPRQRERVEGGLSGQLAVGTCEIVMLNRDSSVPRRTIARQTARCACRRGQIAGTTRARPACLSCGLSTNCSSSLSIFRPVAWFHNVLPLGESRGRRSSGPGQVRRELITFQSRIVRSRQWCEMAPCLEGEVCSLLFNRSGWTCTRGSGRIKTVTSCQCRSAD</sequence>
<feature type="signal peptide" evidence="3">
    <location>
        <begin position="1"/>
        <end position="35"/>
    </location>
</feature>
<evidence type="ECO:0000256" key="3">
    <source>
        <dbReference type="SAM" id="SignalP"/>
    </source>
</evidence>